<protein>
    <submittedName>
        <fullName evidence="1">Alpha/beta hydrolase</fullName>
    </submittedName>
</protein>
<keyword evidence="2" id="KW-1185">Reference proteome</keyword>
<dbReference type="Gene3D" id="3.40.50.1820">
    <property type="entry name" value="alpha/beta hydrolase"/>
    <property type="match status" value="1"/>
</dbReference>
<dbReference type="InterPro" id="IPR029058">
    <property type="entry name" value="AB_hydrolase_fold"/>
</dbReference>
<sequence>MQSSPSPQVRTPNNMLQRANMNALPKPPPLGLALSEFPRATVESLQLVTGLGRLIRNHKGGDGHPVLVLPGYGAADGSTATLRFFLKRIGYRPFALEAGRNVEGMENRIQSVDDATRFRERLVDLTVDRIREIHASTGESVSLIGWSMGGLYALDASRHLPDITRQVITLGSPFGDPRGTSLFNLMRRLSGSRVPIEEQNFDDWLDKAAAPSVPTHVIYSDRDGIVGTDIARLPHSSLTRHVQVDSSHVAFAFNVRALDEVATALRTEQVNGLS</sequence>
<dbReference type="AlphaFoldDB" id="A0A5B0WR81"/>
<comment type="caution">
    <text evidence="1">The sequence shown here is derived from an EMBL/GenBank/DDBJ whole genome shotgun (WGS) entry which is preliminary data.</text>
</comment>
<dbReference type="Proteomes" id="UP000323708">
    <property type="component" value="Unassembled WGS sequence"/>
</dbReference>
<evidence type="ECO:0000313" key="2">
    <source>
        <dbReference type="Proteomes" id="UP000323708"/>
    </source>
</evidence>
<accession>A0A5B0WR81</accession>
<reference evidence="1 2" key="1">
    <citation type="submission" date="2019-09" db="EMBL/GenBank/DDBJ databases">
        <authorList>
            <person name="Chen X.-Y."/>
        </authorList>
    </citation>
    <scope>NUCLEOTIDE SEQUENCE [LARGE SCALE GENOMIC DNA]</scope>
    <source>
        <strain evidence="1 2">NY5</strain>
    </source>
</reference>
<evidence type="ECO:0000313" key="1">
    <source>
        <dbReference type="EMBL" id="KAA1189433.1"/>
    </source>
</evidence>
<dbReference type="EMBL" id="VTUX01000007">
    <property type="protein sequence ID" value="KAA1189433.1"/>
    <property type="molecule type" value="Genomic_DNA"/>
</dbReference>
<name>A0A5B0WR81_9GAMM</name>
<organism evidence="1 2">
    <name type="scientific">Pseudohalioglobus sediminis</name>
    <dbReference type="NCBI Taxonomy" id="2606449"/>
    <lineage>
        <taxon>Bacteria</taxon>
        <taxon>Pseudomonadati</taxon>
        <taxon>Pseudomonadota</taxon>
        <taxon>Gammaproteobacteria</taxon>
        <taxon>Cellvibrionales</taxon>
        <taxon>Halieaceae</taxon>
        <taxon>Pseudohalioglobus</taxon>
    </lineage>
</organism>
<dbReference type="GO" id="GO:0016787">
    <property type="term" value="F:hydrolase activity"/>
    <property type="evidence" value="ECO:0007669"/>
    <property type="project" value="UniProtKB-KW"/>
</dbReference>
<dbReference type="SUPFAM" id="SSF53474">
    <property type="entry name" value="alpha/beta-Hydrolases"/>
    <property type="match status" value="1"/>
</dbReference>
<proteinExistence type="predicted"/>
<gene>
    <name evidence="1" type="ORF">F0M18_13805</name>
</gene>
<keyword evidence="1" id="KW-0378">Hydrolase</keyword>